<accession>A0A239N6E0</accession>
<name>A0A239N6E0_9ACTN</name>
<protein>
    <submittedName>
        <fullName evidence="3">Transcriptional regulator, contains XRE-family HTH domain</fullName>
    </submittedName>
</protein>
<dbReference type="CDD" id="cd00093">
    <property type="entry name" value="HTH_XRE"/>
    <property type="match status" value="1"/>
</dbReference>
<reference evidence="3 4" key="1">
    <citation type="submission" date="2017-06" db="EMBL/GenBank/DDBJ databases">
        <authorList>
            <person name="Kim H.J."/>
            <person name="Triplett B.A."/>
        </authorList>
    </citation>
    <scope>NUCLEOTIDE SEQUENCE [LARGE SCALE GENOMIC DNA]</scope>
    <source>
        <strain evidence="3 4">CGMCC 4.2132</strain>
    </source>
</reference>
<evidence type="ECO:0000313" key="3">
    <source>
        <dbReference type="EMBL" id="SNT50501.1"/>
    </source>
</evidence>
<dbReference type="AlphaFoldDB" id="A0A239N6E0"/>
<dbReference type="GO" id="GO:0003677">
    <property type="term" value="F:DNA binding"/>
    <property type="evidence" value="ECO:0007669"/>
    <property type="project" value="InterPro"/>
</dbReference>
<dbReference type="InterPro" id="IPR001387">
    <property type="entry name" value="Cro/C1-type_HTH"/>
</dbReference>
<dbReference type="PANTHER" id="PTHR35010:SF2">
    <property type="entry name" value="BLL4672 PROTEIN"/>
    <property type="match status" value="1"/>
</dbReference>
<dbReference type="OrthoDB" id="4336585at2"/>
<dbReference type="Gene3D" id="1.10.260.40">
    <property type="entry name" value="lambda repressor-like DNA-binding domains"/>
    <property type="match status" value="1"/>
</dbReference>
<evidence type="ECO:0000256" key="1">
    <source>
        <dbReference type="SAM" id="MobiDB-lite"/>
    </source>
</evidence>
<dbReference type="EMBL" id="FZOD01000052">
    <property type="protein sequence ID" value="SNT50501.1"/>
    <property type="molecule type" value="Genomic_DNA"/>
</dbReference>
<dbReference type="SMART" id="SM00530">
    <property type="entry name" value="HTH_XRE"/>
    <property type="match status" value="1"/>
</dbReference>
<dbReference type="InterPro" id="IPR010982">
    <property type="entry name" value="Lambda_DNA-bd_dom_sf"/>
</dbReference>
<gene>
    <name evidence="3" type="ORF">SAMN05216276_105229</name>
</gene>
<feature type="domain" description="HTH cro/C1-type" evidence="2">
    <location>
        <begin position="35"/>
        <end position="82"/>
    </location>
</feature>
<dbReference type="PROSITE" id="PS50943">
    <property type="entry name" value="HTH_CROC1"/>
    <property type="match status" value="1"/>
</dbReference>
<keyword evidence="4" id="KW-1185">Reference proteome</keyword>
<dbReference type="Gene3D" id="3.30.450.180">
    <property type="match status" value="1"/>
</dbReference>
<feature type="compositionally biased region" description="Low complexity" evidence="1">
    <location>
        <begin position="277"/>
        <end position="293"/>
    </location>
</feature>
<dbReference type="SUPFAM" id="SSF47413">
    <property type="entry name" value="lambda repressor-like DNA-binding domains"/>
    <property type="match status" value="1"/>
</dbReference>
<dbReference type="RefSeq" id="WP_089211693.1">
    <property type="nucleotide sequence ID" value="NZ_FZOD01000052.1"/>
</dbReference>
<dbReference type="Pfam" id="PF13560">
    <property type="entry name" value="HTH_31"/>
    <property type="match status" value="1"/>
</dbReference>
<sequence>MDSDKFLGDFFRARREATTLDDVGLKHSGRRRTPGLRREEVAMLAGVSTDYYVRLEQGRERRPSDQVLTALARVLRLDSDATDYLYELTHPLARPHKQGKRMEQVSPGLRRLLKSWNHTPAFVIGRRLDVLATNPLTEALYKGLTHKDNCLRTIFLSPQAKDFYADWEKAACAKTAQLRIAVGANPHDPFLPRLVEELSTHSEHFRRLWARHDVRTRLSEVKRLRHDEVGELSLSWEALTVNGAPGQQLIIMSAEPGSSSEHALKALGRIAAQDAGLDSPSQPSQPSPELSSDAADHSPPVTL</sequence>
<dbReference type="PANTHER" id="PTHR35010">
    <property type="entry name" value="BLL4672 PROTEIN-RELATED"/>
    <property type="match status" value="1"/>
</dbReference>
<evidence type="ECO:0000259" key="2">
    <source>
        <dbReference type="PROSITE" id="PS50943"/>
    </source>
</evidence>
<dbReference type="Proteomes" id="UP000198282">
    <property type="component" value="Unassembled WGS sequence"/>
</dbReference>
<proteinExistence type="predicted"/>
<organism evidence="3 4">
    <name type="scientific">Streptosporangium subroseum</name>
    <dbReference type="NCBI Taxonomy" id="106412"/>
    <lineage>
        <taxon>Bacteria</taxon>
        <taxon>Bacillati</taxon>
        <taxon>Actinomycetota</taxon>
        <taxon>Actinomycetes</taxon>
        <taxon>Streptosporangiales</taxon>
        <taxon>Streptosporangiaceae</taxon>
        <taxon>Streptosporangium</taxon>
    </lineage>
</organism>
<feature type="region of interest" description="Disordered" evidence="1">
    <location>
        <begin position="262"/>
        <end position="303"/>
    </location>
</feature>
<dbReference type="InterPro" id="IPR041413">
    <property type="entry name" value="MLTR_LBD"/>
</dbReference>
<evidence type="ECO:0000313" key="4">
    <source>
        <dbReference type="Proteomes" id="UP000198282"/>
    </source>
</evidence>
<dbReference type="Pfam" id="PF17765">
    <property type="entry name" value="MLTR_LBD"/>
    <property type="match status" value="1"/>
</dbReference>